<reference evidence="6 7" key="2">
    <citation type="journal article" date="2012" name="Stand. Genomic Sci.">
        <title>Complete genome sequence of Thauera aminoaromatica strain MZ1T.</title>
        <authorList>
            <person name="Jiang K."/>
            <person name="Sanseverino J."/>
            <person name="Chauhan A."/>
            <person name="Lucas S."/>
            <person name="Copeland A."/>
            <person name="Lapidus A."/>
            <person name="Del Rio T.G."/>
            <person name="Dalin E."/>
            <person name="Tice H."/>
            <person name="Bruce D."/>
            <person name="Goodwin L."/>
            <person name="Pitluck S."/>
            <person name="Sims D."/>
            <person name="Brettin T."/>
            <person name="Detter J.C."/>
            <person name="Han C."/>
            <person name="Chang Y.J."/>
            <person name="Larimer F."/>
            <person name="Land M."/>
            <person name="Hauser L."/>
            <person name="Kyrpides N.C."/>
            <person name="Mikhailova N."/>
            <person name="Moser S."/>
            <person name="Jegier P."/>
            <person name="Close D."/>
            <person name="Debruyn J.M."/>
            <person name="Wang Y."/>
            <person name="Layton A.C."/>
            <person name="Allen M.S."/>
            <person name="Sayler G.S."/>
        </authorList>
    </citation>
    <scope>NUCLEOTIDE SEQUENCE [LARGE SCALE GENOMIC DNA]</scope>
    <source>
        <strain evidence="6 7">MZ1T</strain>
    </source>
</reference>
<evidence type="ECO:0000313" key="7">
    <source>
        <dbReference type="Proteomes" id="UP000002186"/>
    </source>
</evidence>
<dbReference type="AlphaFoldDB" id="C4KB22"/>
<organism evidence="6 7">
    <name type="scientific">Thauera aminoaromatica</name>
    <dbReference type="NCBI Taxonomy" id="164330"/>
    <lineage>
        <taxon>Bacteria</taxon>
        <taxon>Pseudomonadati</taxon>
        <taxon>Pseudomonadota</taxon>
        <taxon>Betaproteobacteria</taxon>
        <taxon>Rhodocyclales</taxon>
        <taxon>Zoogloeaceae</taxon>
        <taxon>Thauera</taxon>
    </lineage>
</organism>
<dbReference type="SUPFAM" id="SSF46785">
    <property type="entry name" value="Winged helix' DNA-binding domain"/>
    <property type="match status" value="1"/>
</dbReference>
<dbReference type="PROSITE" id="PS50931">
    <property type="entry name" value="HTH_LYSR"/>
    <property type="match status" value="1"/>
</dbReference>
<name>C4KB22_THASP</name>
<dbReference type="GO" id="GO:0003700">
    <property type="term" value="F:DNA-binding transcription factor activity"/>
    <property type="evidence" value="ECO:0007669"/>
    <property type="project" value="InterPro"/>
</dbReference>
<keyword evidence="4" id="KW-0804">Transcription</keyword>
<dbReference type="Gene3D" id="3.40.190.10">
    <property type="entry name" value="Periplasmic binding protein-like II"/>
    <property type="match status" value="2"/>
</dbReference>
<proteinExistence type="inferred from homology"/>
<evidence type="ECO:0000256" key="1">
    <source>
        <dbReference type="ARBA" id="ARBA00009437"/>
    </source>
</evidence>
<dbReference type="KEGG" id="tmz:Tmz1t_2999"/>
<reference evidence="7" key="1">
    <citation type="submission" date="2009-05" db="EMBL/GenBank/DDBJ databases">
        <title>Complete sequence of chromosome of Thauera sp. MZ1T.</title>
        <authorList>
            <consortium name="US DOE Joint Genome Institute"/>
            <person name="Lucas S."/>
            <person name="Copeland A."/>
            <person name="Lapidus A."/>
            <person name="Glavina del Rio T."/>
            <person name="Dalin E."/>
            <person name="Tice H."/>
            <person name="Bruce D."/>
            <person name="Goodwin L."/>
            <person name="Pitluck S."/>
            <person name="Sims D."/>
            <person name="Brettin T."/>
            <person name="Detter J.C."/>
            <person name="Han C."/>
            <person name="Larimer F."/>
            <person name="Land M."/>
            <person name="Hauser L."/>
            <person name="Kyrpides N."/>
            <person name="Mikhailova N."/>
            <person name="Sayler G.S."/>
        </authorList>
    </citation>
    <scope>NUCLEOTIDE SEQUENCE [LARGE SCALE GENOMIC DNA]</scope>
    <source>
        <strain evidence="7">MZ1T</strain>
    </source>
</reference>
<dbReference type="SUPFAM" id="SSF53850">
    <property type="entry name" value="Periplasmic binding protein-like II"/>
    <property type="match status" value="1"/>
</dbReference>
<dbReference type="InterPro" id="IPR050389">
    <property type="entry name" value="LysR-type_TF"/>
</dbReference>
<gene>
    <name evidence="6" type="ordered locus">Tmz1t_2999</name>
</gene>
<evidence type="ECO:0000256" key="3">
    <source>
        <dbReference type="ARBA" id="ARBA00023125"/>
    </source>
</evidence>
<dbReference type="InterPro" id="IPR005119">
    <property type="entry name" value="LysR_subst-bd"/>
</dbReference>
<evidence type="ECO:0000256" key="4">
    <source>
        <dbReference type="ARBA" id="ARBA00023163"/>
    </source>
</evidence>
<keyword evidence="3" id="KW-0238">DNA-binding</keyword>
<evidence type="ECO:0000313" key="6">
    <source>
        <dbReference type="EMBL" id="ACR01598.1"/>
    </source>
</evidence>
<dbReference type="HOGENOM" id="CLU_039613_39_0_4"/>
<accession>C4KB22</accession>
<evidence type="ECO:0000259" key="5">
    <source>
        <dbReference type="PROSITE" id="PS50931"/>
    </source>
</evidence>
<dbReference type="InterPro" id="IPR036390">
    <property type="entry name" value="WH_DNA-bd_sf"/>
</dbReference>
<dbReference type="Proteomes" id="UP000002186">
    <property type="component" value="Chromosome"/>
</dbReference>
<dbReference type="Gene3D" id="1.10.10.10">
    <property type="entry name" value="Winged helix-like DNA-binding domain superfamily/Winged helix DNA-binding domain"/>
    <property type="match status" value="1"/>
</dbReference>
<dbReference type="PRINTS" id="PR00039">
    <property type="entry name" value="HTHLYSR"/>
</dbReference>
<sequence>MLHNTNEWITFIDPINNTRARMSLRDFDLNLLRVLLAVYEAGSVSRAAEHLGLSQPTVSSALGRLRRALGEPLFIKTASGVTPTARTHALASSARAMLARLETDFFVADRFDPAKYEGNLTVALSDVGELVFLPRILDSVRRLAPLAMLDSVTLAPGELMRAMEDGEVDLAIGYYPDLDAAGFYREKLLDHRFVCLLRADHPVQDRQLSLERFLSLEHAAVRAKGRSQEIFEKYLERLRIQRRIVLRTPHFMSLPGIIGRSDLVVTLPHAIGHYFTRVGEKVRMAEPPLAIPHIELYQHWHRGFHHDPRNRWLRTLVAGLFSDGQDEWPYPFA</sequence>
<dbReference type="STRING" id="85643.Tmz1t_2999"/>
<dbReference type="PANTHER" id="PTHR30118">
    <property type="entry name" value="HTH-TYPE TRANSCRIPTIONAL REGULATOR LEUO-RELATED"/>
    <property type="match status" value="1"/>
</dbReference>
<keyword evidence="2" id="KW-0805">Transcription regulation</keyword>
<comment type="similarity">
    <text evidence="1">Belongs to the LysR transcriptional regulatory family.</text>
</comment>
<dbReference type="PANTHER" id="PTHR30118:SF15">
    <property type="entry name" value="TRANSCRIPTIONAL REGULATORY PROTEIN"/>
    <property type="match status" value="1"/>
</dbReference>
<keyword evidence="7" id="KW-1185">Reference proteome</keyword>
<dbReference type="InterPro" id="IPR036388">
    <property type="entry name" value="WH-like_DNA-bd_sf"/>
</dbReference>
<dbReference type="Pfam" id="PF00126">
    <property type="entry name" value="HTH_1"/>
    <property type="match status" value="1"/>
</dbReference>
<dbReference type="eggNOG" id="COG0583">
    <property type="taxonomic scope" value="Bacteria"/>
</dbReference>
<dbReference type="Pfam" id="PF03466">
    <property type="entry name" value="LysR_substrate"/>
    <property type="match status" value="1"/>
</dbReference>
<dbReference type="CDD" id="cd08459">
    <property type="entry name" value="PBP2_DntR_NahR_LinR_like"/>
    <property type="match status" value="1"/>
</dbReference>
<protein>
    <submittedName>
        <fullName evidence="6">Transcriptional regulator, LysR family</fullName>
    </submittedName>
</protein>
<dbReference type="InterPro" id="IPR000847">
    <property type="entry name" value="LysR_HTH_N"/>
</dbReference>
<dbReference type="EMBL" id="CP001281">
    <property type="protein sequence ID" value="ACR01598.1"/>
    <property type="molecule type" value="Genomic_DNA"/>
</dbReference>
<evidence type="ECO:0000256" key="2">
    <source>
        <dbReference type="ARBA" id="ARBA00023015"/>
    </source>
</evidence>
<feature type="domain" description="HTH lysR-type" evidence="5">
    <location>
        <begin position="27"/>
        <end position="84"/>
    </location>
</feature>
<dbReference type="GO" id="GO:0003677">
    <property type="term" value="F:DNA binding"/>
    <property type="evidence" value="ECO:0007669"/>
    <property type="project" value="UniProtKB-KW"/>
</dbReference>